<feature type="binding site" evidence="7">
    <location>
        <begin position="313"/>
        <end position="314"/>
    </location>
    <ligand>
        <name>FMN</name>
        <dbReference type="ChEBI" id="CHEBI:58210"/>
    </ligand>
</feature>
<accession>A0A1R3X1Z4</accession>
<name>A0A1R3X1Z4_9RHOB</name>
<evidence type="ECO:0000256" key="1">
    <source>
        <dbReference type="ARBA" id="ARBA00001917"/>
    </source>
</evidence>
<dbReference type="GO" id="GO:0016853">
    <property type="term" value="F:isomerase activity"/>
    <property type="evidence" value="ECO:0007669"/>
    <property type="project" value="UniProtKB-KW"/>
</dbReference>
<dbReference type="AlphaFoldDB" id="A0A1R3X1Z4"/>
<dbReference type="Gene3D" id="3.20.20.70">
    <property type="entry name" value="Aldolase class I"/>
    <property type="match status" value="1"/>
</dbReference>
<dbReference type="RefSeq" id="WP_076649882.1">
    <property type="nucleotide sequence ID" value="NZ_FTPS01000001.1"/>
</dbReference>
<feature type="binding site" evidence="7">
    <location>
        <position position="33"/>
    </location>
    <ligand>
        <name>glyoxylate</name>
        <dbReference type="ChEBI" id="CHEBI:36655"/>
    </ligand>
</feature>
<comment type="cofactor">
    <cofactor evidence="1">
        <name>FMN</name>
        <dbReference type="ChEBI" id="CHEBI:58210"/>
    </cofactor>
</comment>
<gene>
    <name evidence="9" type="ORF">SAMN05421849_2208</name>
</gene>
<evidence type="ECO:0000259" key="8">
    <source>
        <dbReference type="PROSITE" id="PS51349"/>
    </source>
</evidence>
<reference evidence="9 10" key="1">
    <citation type="submission" date="2017-01" db="EMBL/GenBank/DDBJ databases">
        <authorList>
            <person name="Mah S.A."/>
            <person name="Swanson W.J."/>
            <person name="Moy G.W."/>
            <person name="Vacquier V.D."/>
        </authorList>
    </citation>
    <scope>NUCLEOTIDE SEQUENCE [LARGE SCALE GENOMIC DNA]</scope>
    <source>
        <strain evidence="9 10">DSM 21219</strain>
    </source>
</reference>
<feature type="binding site" evidence="7">
    <location>
        <position position="115"/>
    </location>
    <ligand>
        <name>FMN</name>
        <dbReference type="ChEBI" id="CHEBI:58210"/>
    </ligand>
</feature>
<comment type="similarity">
    <text evidence="5">Belongs to the FMN-dependent alpha-hydroxy acid dehydrogenase family.</text>
</comment>
<sequence length="374" mass="38806">MGKSDSPIPSGITCAGDYEDRAAGMFDPATFAYLNGAGADGITARANRAAWDAIRLEPRVLADMRGADTETRLFGLNLAHPLMLAPVARHGLAHPGAECATRRGAAATGSLMVVSTQSSMAIEEVAACAPGPFWFQFYLQPRREDSERLLRRAEAAGCAALVVTVDAPVSGLRNAEQRAGFVPAGDCPNLDGLRPPVVRDLPGRGPTFLGLMDAAPRWGDIAWLKSRTRLPVILKGIMSPNDALRAVEAGADGIIVSNHGGRTLDTAPATAEALPRITRAIAGRIPVLCDGGIRRGTDVLKALALGAQAVLIGRPQIHALAVGGATGVAHLVSILRSELEVAMALTGRRSIAGIDAGVIWSSDGSSPAAPFAQG</sequence>
<dbReference type="PROSITE" id="PS51349">
    <property type="entry name" value="FMN_HYDROXY_ACID_DH_2"/>
    <property type="match status" value="1"/>
</dbReference>
<keyword evidence="2 7" id="KW-0285">Flavoprotein</keyword>
<dbReference type="FunFam" id="3.20.20.70:FF:000029">
    <property type="entry name" value="L-lactate dehydrogenase"/>
    <property type="match status" value="1"/>
</dbReference>
<keyword evidence="10" id="KW-1185">Reference proteome</keyword>
<evidence type="ECO:0000313" key="9">
    <source>
        <dbReference type="EMBL" id="SIT84897.1"/>
    </source>
</evidence>
<dbReference type="SUPFAM" id="SSF51395">
    <property type="entry name" value="FMN-linked oxidoreductases"/>
    <property type="match status" value="1"/>
</dbReference>
<evidence type="ECO:0000256" key="6">
    <source>
        <dbReference type="PIRSR" id="PIRSR000138-1"/>
    </source>
</evidence>
<keyword evidence="4" id="KW-0560">Oxidoreductase</keyword>
<feature type="binding site" evidence="7">
    <location>
        <position position="257"/>
    </location>
    <ligand>
        <name>FMN</name>
        <dbReference type="ChEBI" id="CHEBI:58210"/>
    </ligand>
</feature>
<feature type="binding site" evidence="7">
    <location>
        <begin position="290"/>
        <end position="294"/>
    </location>
    <ligand>
        <name>FMN</name>
        <dbReference type="ChEBI" id="CHEBI:58210"/>
    </ligand>
</feature>
<feature type="binding site" evidence="7">
    <location>
        <position position="259"/>
    </location>
    <ligand>
        <name>glyoxylate</name>
        <dbReference type="ChEBI" id="CHEBI:36655"/>
    </ligand>
</feature>
<feature type="domain" description="FMN hydroxy acid dehydrogenase" evidence="8">
    <location>
        <begin position="7"/>
        <end position="364"/>
    </location>
</feature>
<dbReference type="Proteomes" id="UP000192455">
    <property type="component" value="Unassembled WGS sequence"/>
</dbReference>
<feature type="binding site" evidence="7">
    <location>
        <position position="235"/>
    </location>
    <ligand>
        <name>FMN</name>
        <dbReference type="ChEBI" id="CHEBI:58210"/>
    </ligand>
</feature>
<feature type="binding site" evidence="7">
    <location>
        <position position="262"/>
    </location>
    <ligand>
        <name>glyoxylate</name>
        <dbReference type="ChEBI" id="CHEBI:36655"/>
    </ligand>
</feature>
<feature type="active site" description="Proton acceptor" evidence="6">
    <location>
        <position position="259"/>
    </location>
</feature>
<dbReference type="EMBL" id="FTPS01000001">
    <property type="protein sequence ID" value="SIT84897.1"/>
    <property type="molecule type" value="Genomic_DNA"/>
</dbReference>
<dbReference type="GO" id="GO:0016614">
    <property type="term" value="F:oxidoreductase activity, acting on CH-OH group of donors"/>
    <property type="evidence" value="ECO:0007669"/>
    <property type="project" value="UniProtKB-ARBA"/>
</dbReference>
<dbReference type="PANTHER" id="PTHR10578">
    <property type="entry name" value="S -2-HYDROXY-ACID OXIDASE-RELATED"/>
    <property type="match status" value="1"/>
</dbReference>
<dbReference type="InterPro" id="IPR013785">
    <property type="entry name" value="Aldolase_TIM"/>
</dbReference>
<dbReference type="CDD" id="cd02809">
    <property type="entry name" value="alpha_hydroxyacid_oxid_FMN"/>
    <property type="match status" value="1"/>
</dbReference>
<feature type="binding site" evidence="7">
    <location>
        <begin position="86"/>
        <end position="88"/>
    </location>
    <ligand>
        <name>FMN</name>
        <dbReference type="ChEBI" id="CHEBI:58210"/>
    </ligand>
</feature>
<feature type="binding site" evidence="7">
    <location>
        <position position="136"/>
    </location>
    <ligand>
        <name>FMN</name>
        <dbReference type="ChEBI" id="CHEBI:58210"/>
    </ligand>
</feature>
<dbReference type="STRING" id="515897.SAMN05421849_2208"/>
<dbReference type="PANTHER" id="PTHR10578:SF107">
    <property type="entry name" value="2-HYDROXYACID OXIDASE 1"/>
    <property type="match status" value="1"/>
</dbReference>
<evidence type="ECO:0000313" key="10">
    <source>
        <dbReference type="Proteomes" id="UP000192455"/>
    </source>
</evidence>
<protein>
    <submittedName>
        <fullName evidence="9">FMN-dependent dehydrogenase, includes L-lactate dehydrogenase and type II isopentenyl diphosphate isomerase</fullName>
    </submittedName>
</protein>
<evidence type="ECO:0000256" key="3">
    <source>
        <dbReference type="ARBA" id="ARBA00022643"/>
    </source>
</evidence>
<evidence type="ECO:0000256" key="7">
    <source>
        <dbReference type="PIRSR" id="PIRSR000138-2"/>
    </source>
</evidence>
<evidence type="ECO:0000256" key="2">
    <source>
        <dbReference type="ARBA" id="ARBA00022630"/>
    </source>
</evidence>
<evidence type="ECO:0000256" key="4">
    <source>
        <dbReference type="ARBA" id="ARBA00023002"/>
    </source>
</evidence>
<keyword evidence="9" id="KW-0413">Isomerase</keyword>
<dbReference type="PIRSF" id="PIRSF000138">
    <property type="entry name" value="Al-hdrx_acd_dh"/>
    <property type="match status" value="1"/>
</dbReference>
<dbReference type="InterPro" id="IPR012133">
    <property type="entry name" value="Alpha-hydoxy_acid_DH_FMN"/>
</dbReference>
<dbReference type="Pfam" id="PF01070">
    <property type="entry name" value="FMN_dh"/>
    <property type="match status" value="1"/>
</dbReference>
<feature type="binding site" evidence="7">
    <location>
        <position position="138"/>
    </location>
    <ligand>
        <name>glyoxylate</name>
        <dbReference type="ChEBI" id="CHEBI:36655"/>
    </ligand>
</feature>
<dbReference type="GO" id="GO:0010181">
    <property type="term" value="F:FMN binding"/>
    <property type="evidence" value="ECO:0007669"/>
    <property type="project" value="InterPro"/>
</dbReference>
<proteinExistence type="inferred from homology"/>
<dbReference type="InterPro" id="IPR037396">
    <property type="entry name" value="FMN_HAD"/>
</dbReference>
<keyword evidence="3 7" id="KW-0288">FMN</keyword>
<feature type="binding site" evidence="7">
    <location>
        <position position="164"/>
    </location>
    <ligand>
        <name>FMN</name>
        <dbReference type="ChEBI" id="CHEBI:58210"/>
    </ligand>
</feature>
<dbReference type="InterPro" id="IPR000262">
    <property type="entry name" value="FMN-dep_DH"/>
</dbReference>
<organism evidence="9 10">
    <name type="scientific">Pontibaca methylaminivorans</name>
    <dbReference type="NCBI Taxonomy" id="515897"/>
    <lineage>
        <taxon>Bacteria</taxon>
        <taxon>Pseudomonadati</taxon>
        <taxon>Pseudomonadota</taxon>
        <taxon>Alphaproteobacteria</taxon>
        <taxon>Rhodobacterales</taxon>
        <taxon>Roseobacteraceae</taxon>
        <taxon>Pontibaca</taxon>
    </lineage>
</organism>
<evidence type="ECO:0000256" key="5">
    <source>
        <dbReference type="ARBA" id="ARBA00024042"/>
    </source>
</evidence>
<feature type="binding site" evidence="7">
    <location>
        <position position="173"/>
    </location>
    <ligand>
        <name>glyoxylate</name>
        <dbReference type="ChEBI" id="CHEBI:36655"/>
    </ligand>
</feature>